<evidence type="ECO:0000256" key="6">
    <source>
        <dbReference type="ARBA" id="ARBA00022741"/>
    </source>
</evidence>
<keyword evidence="8" id="KW-0067">ATP-binding</keyword>
<evidence type="ECO:0000256" key="9">
    <source>
        <dbReference type="ARBA" id="ARBA00023054"/>
    </source>
</evidence>
<name>L1JKE3_GUITC</name>
<dbReference type="GO" id="GO:0009507">
    <property type="term" value="C:chloroplast"/>
    <property type="evidence" value="ECO:0007669"/>
    <property type="project" value="UniProtKB-SubCell"/>
</dbReference>
<dbReference type="PaxDb" id="55529-EKX48767"/>
<comment type="subcellular location">
    <subcellularLocation>
        <location evidence="3">Chromosome</location>
    </subcellularLocation>
    <subcellularLocation>
        <location evidence="1">Nucleus</location>
    </subcellularLocation>
    <subcellularLocation>
        <location evidence="2">Plastid</location>
        <location evidence="2">Chloroplast</location>
    </subcellularLocation>
</comment>
<dbReference type="Proteomes" id="UP000011087">
    <property type="component" value="Unassembled WGS sequence"/>
</dbReference>
<dbReference type="RefSeq" id="XP_005835747.1">
    <property type="nucleotide sequence ID" value="XM_005835690.1"/>
</dbReference>
<gene>
    <name evidence="14" type="ORF">GUITHDRAFT_43353</name>
</gene>
<dbReference type="KEGG" id="gtt:GUITHDRAFT_43353"/>
<evidence type="ECO:0000256" key="10">
    <source>
        <dbReference type="ARBA" id="ARBA00023172"/>
    </source>
</evidence>
<dbReference type="HOGENOM" id="CLU_054502_2_0_1"/>
<organism evidence="14">
    <name type="scientific">Guillardia theta (strain CCMP2712)</name>
    <name type="common">Cryptophyte</name>
    <dbReference type="NCBI Taxonomy" id="905079"/>
    <lineage>
        <taxon>Eukaryota</taxon>
        <taxon>Cryptophyceae</taxon>
        <taxon>Pyrenomonadales</taxon>
        <taxon>Geminigeraceae</taxon>
        <taxon>Guillardia</taxon>
    </lineage>
</organism>
<reference evidence="14 16" key="1">
    <citation type="journal article" date="2012" name="Nature">
        <title>Algal genomes reveal evolutionary mosaicism and the fate of nucleomorphs.</title>
        <authorList>
            <consortium name="DOE Joint Genome Institute"/>
            <person name="Curtis B.A."/>
            <person name="Tanifuji G."/>
            <person name="Burki F."/>
            <person name="Gruber A."/>
            <person name="Irimia M."/>
            <person name="Maruyama S."/>
            <person name="Arias M.C."/>
            <person name="Ball S.G."/>
            <person name="Gile G.H."/>
            <person name="Hirakawa Y."/>
            <person name="Hopkins J.F."/>
            <person name="Kuo A."/>
            <person name="Rensing S.A."/>
            <person name="Schmutz J."/>
            <person name="Symeonidi A."/>
            <person name="Elias M."/>
            <person name="Eveleigh R.J."/>
            <person name="Herman E.K."/>
            <person name="Klute M.J."/>
            <person name="Nakayama T."/>
            <person name="Obornik M."/>
            <person name="Reyes-Prieto A."/>
            <person name="Armbrust E.V."/>
            <person name="Aves S.J."/>
            <person name="Beiko R.G."/>
            <person name="Coutinho P."/>
            <person name="Dacks J.B."/>
            <person name="Durnford D.G."/>
            <person name="Fast N.M."/>
            <person name="Green B.R."/>
            <person name="Grisdale C.J."/>
            <person name="Hempel F."/>
            <person name="Henrissat B."/>
            <person name="Hoppner M.P."/>
            <person name="Ishida K."/>
            <person name="Kim E."/>
            <person name="Koreny L."/>
            <person name="Kroth P.G."/>
            <person name="Liu Y."/>
            <person name="Malik S.B."/>
            <person name="Maier U.G."/>
            <person name="McRose D."/>
            <person name="Mock T."/>
            <person name="Neilson J.A."/>
            <person name="Onodera N.T."/>
            <person name="Poole A.M."/>
            <person name="Pritham E.J."/>
            <person name="Richards T.A."/>
            <person name="Rocap G."/>
            <person name="Roy S.W."/>
            <person name="Sarai C."/>
            <person name="Schaack S."/>
            <person name="Shirato S."/>
            <person name="Slamovits C.H."/>
            <person name="Spencer D.F."/>
            <person name="Suzuki S."/>
            <person name="Worden A.Z."/>
            <person name="Zauner S."/>
            <person name="Barry K."/>
            <person name="Bell C."/>
            <person name="Bharti A.K."/>
            <person name="Crow J.A."/>
            <person name="Grimwood J."/>
            <person name="Kramer R."/>
            <person name="Lindquist E."/>
            <person name="Lucas S."/>
            <person name="Salamov A."/>
            <person name="McFadden G.I."/>
            <person name="Lane C.E."/>
            <person name="Keeling P.J."/>
            <person name="Gray M.W."/>
            <person name="Grigoriev I.V."/>
            <person name="Archibald J.M."/>
        </authorList>
    </citation>
    <scope>NUCLEOTIDE SEQUENCE</scope>
    <source>
        <strain evidence="14 16">CCMP2712</strain>
    </source>
</reference>
<keyword evidence="16" id="KW-1185">Reference proteome</keyword>
<dbReference type="PANTHER" id="PTHR19306:SF6">
    <property type="entry name" value="STRUCTURAL MAINTENANCE OF CHROMOSOMES PROTEIN 6"/>
    <property type="match status" value="1"/>
</dbReference>
<evidence type="ECO:0000256" key="4">
    <source>
        <dbReference type="ARBA" id="ARBA00006793"/>
    </source>
</evidence>
<keyword evidence="9" id="KW-0175">Coiled coil</keyword>
<evidence type="ECO:0000256" key="12">
    <source>
        <dbReference type="ARBA" id="ARBA00023242"/>
    </source>
</evidence>
<dbReference type="GO" id="GO:0035861">
    <property type="term" value="C:site of double-strand break"/>
    <property type="evidence" value="ECO:0007669"/>
    <property type="project" value="TreeGrafter"/>
</dbReference>
<protein>
    <recommendedName>
        <fullName evidence="13">Rad50/SbcC-type AAA domain-containing protein</fullName>
    </recommendedName>
</protein>
<dbReference type="PANTHER" id="PTHR19306">
    <property type="entry name" value="STRUCTURAL MAINTENANCE OF CHROMOSOMES 5,6 SMC5, SMC6"/>
    <property type="match status" value="1"/>
</dbReference>
<dbReference type="GO" id="GO:0000724">
    <property type="term" value="P:double-strand break repair via homologous recombination"/>
    <property type="evidence" value="ECO:0007669"/>
    <property type="project" value="TreeGrafter"/>
</dbReference>
<evidence type="ECO:0000313" key="16">
    <source>
        <dbReference type="Proteomes" id="UP000011087"/>
    </source>
</evidence>
<feature type="non-terminal residue" evidence="14">
    <location>
        <position position="170"/>
    </location>
</feature>
<evidence type="ECO:0000256" key="5">
    <source>
        <dbReference type="ARBA" id="ARBA00022454"/>
    </source>
</evidence>
<dbReference type="GO" id="GO:0005524">
    <property type="term" value="F:ATP binding"/>
    <property type="evidence" value="ECO:0007669"/>
    <property type="project" value="UniProtKB-KW"/>
</dbReference>
<dbReference type="InterPro" id="IPR027417">
    <property type="entry name" value="P-loop_NTPase"/>
</dbReference>
<proteinExistence type="inferred from homology"/>
<dbReference type="EMBL" id="JH992984">
    <property type="protein sequence ID" value="EKX48767.1"/>
    <property type="molecule type" value="Genomic_DNA"/>
</dbReference>
<dbReference type="GO" id="GO:0016887">
    <property type="term" value="F:ATP hydrolysis activity"/>
    <property type="evidence" value="ECO:0007669"/>
    <property type="project" value="InterPro"/>
</dbReference>
<dbReference type="GeneID" id="17305615"/>
<dbReference type="OrthoDB" id="10072614at2759"/>
<evidence type="ECO:0000256" key="11">
    <source>
        <dbReference type="ARBA" id="ARBA00023204"/>
    </source>
</evidence>
<keyword evidence="7" id="KW-0227">DNA damage</keyword>
<dbReference type="EnsemblProtists" id="EKX48767">
    <property type="protein sequence ID" value="EKX48767"/>
    <property type="gene ID" value="GUITHDRAFT_43353"/>
</dbReference>
<dbReference type="GO" id="GO:0030915">
    <property type="term" value="C:Smc5-Smc6 complex"/>
    <property type="evidence" value="ECO:0007669"/>
    <property type="project" value="TreeGrafter"/>
</dbReference>
<keyword evidence="6" id="KW-0547">Nucleotide-binding</keyword>
<sequence length="170" mass="19383">IRRIRLDNFMCHNKLTVDFHKYINIINGQNGTGKSAVLTALTIAVGCRPKLTGRCDALKDLVGPYADRSIVEVVIVQCRDDPYRGSNSRENWDFGKEVIIERVIQKTGASAFKIMTEDRTVVSTKKEDLMKILQHLNYQIENPVHVLSQKDAKTLLQSATKTSFYDFFFK</sequence>
<evidence type="ECO:0000256" key="2">
    <source>
        <dbReference type="ARBA" id="ARBA00004229"/>
    </source>
</evidence>
<evidence type="ECO:0000256" key="1">
    <source>
        <dbReference type="ARBA" id="ARBA00004123"/>
    </source>
</evidence>
<dbReference type="GO" id="GO:0005634">
    <property type="term" value="C:nucleus"/>
    <property type="evidence" value="ECO:0007669"/>
    <property type="project" value="UniProtKB-SubCell"/>
</dbReference>
<evidence type="ECO:0000313" key="14">
    <source>
        <dbReference type="EMBL" id="EKX48767.1"/>
    </source>
</evidence>
<evidence type="ECO:0000256" key="3">
    <source>
        <dbReference type="ARBA" id="ARBA00004286"/>
    </source>
</evidence>
<keyword evidence="5" id="KW-0158">Chromosome</keyword>
<dbReference type="eggNOG" id="KOG0250">
    <property type="taxonomic scope" value="Eukaryota"/>
</dbReference>
<evidence type="ECO:0000313" key="15">
    <source>
        <dbReference type="EnsemblProtists" id="EKX48767"/>
    </source>
</evidence>
<comment type="similarity">
    <text evidence="4">Belongs to the SMC family. SMC6 subfamily.</text>
</comment>
<dbReference type="SUPFAM" id="SSF52540">
    <property type="entry name" value="P-loop containing nucleoside triphosphate hydrolases"/>
    <property type="match status" value="1"/>
</dbReference>
<evidence type="ECO:0000256" key="8">
    <source>
        <dbReference type="ARBA" id="ARBA00022840"/>
    </source>
</evidence>
<dbReference type="GO" id="GO:0003684">
    <property type="term" value="F:damaged DNA binding"/>
    <property type="evidence" value="ECO:0007669"/>
    <property type="project" value="TreeGrafter"/>
</dbReference>
<dbReference type="Gene3D" id="3.40.50.300">
    <property type="entry name" value="P-loop containing nucleotide triphosphate hydrolases"/>
    <property type="match status" value="1"/>
</dbReference>
<dbReference type="STRING" id="905079.L1JKE3"/>
<feature type="non-terminal residue" evidence="14">
    <location>
        <position position="1"/>
    </location>
</feature>
<feature type="domain" description="Rad50/SbcC-type AAA" evidence="13">
    <location>
        <begin position="3"/>
        <end position="132"/>
    </location>
</feature>
<dbReference type="AlphaFoldDB" id="L1JKE3"/>
<reference evidence="15" key="3">
    <citation type="submission" date="2016-03" db="UniProtKB">
        <authorList>
            <consortium name="EnsemblProtists"/>
        </authorList>
    </citation>
    <scope>IDENTIFICATION</scope>
</reference>
<dbReference type="GO" id="GO:0003697">
    <property type="term" value="F:single-stranded DNA binding"/>
    <property type="evidence" value="ECO:0007669"/>
    <property type="project" value="TreeGrafter"/>
</dbReference>
<keyword evidence="10" id="KW-0233">DNA recombination</keyword>
<evidence type="ECO:0000259" key="13">
    <source>
        <dbReference type="Pfam" id="PF13476"/>
    </source>
</evidence>
<dbReference type="InterPro" id="IPR038729">
    <property type="entry name" value="Rad50/SbcC_AAA"/>
</dbReference>
<keyword evidence="12" id="KW-0539">Nucleus</keyword>
<evidence type="ECO:0000256" key="7">
    <source>
        <dbReference type="ARBA" id="ARBA00022763"/>
    </source>
</evidence>
<keyword evidence="11" id="KW-0234">DNA repair</keyword>
<accession>L1JKE3</accession>
<reference evidence="16" key="2">
    <citation type="submission" date="2012-11" db="EMBL/GenBank/DDBJ databases">
        <authorList>
            <person name="Kuo A."/>
            <person name="Curtis B.A."/>
            <person name="Tanifuji G."/>
            <person name="Burki F."/>
            <person name="Gruber A."/>
            <person name="Irimia M."/>
            <person name="Maruyama S."/>
            <person name="Arias M.C."/>
            <person name="Ball S.G."/>
            <person name="Gile G.H."/>
            <person name="Hirakawa Y."/>
            <person name="Hopkins J.F."/>
            <person name="Rensing S.A."/>
            <person name="Schmutz J."/>
            <person name="Symeonidi A."/>
            <person name="Elias M."/>
            <person name="Eveleigh R.J."/>
            <person name="Herman E.K."/>
            <person name="Klute M.J."/>
            <person name="Nakayama T."/>
            <person name="Obornik M."/>
            <person name="Reyes-Prieto A."/>
            <person name="Armbrust E.V."/>
            <person name="Aves S.J."/>
            <person name="Beiko R.G."/>
            <person name="Coutinho P."/>
            <person name="Dacks J.B."/>
            <person name="Durnford D.G."/>
            <person name="Fast N.M."/>
            <person name="Green B.R."/>
            <person name="Grisdale C."/>
            <person name="Hempe F."/>
            <person name="Henrissat B."/>
            <person name="Hoppner M.P."/>
            <person name="Ishida K.-I."/>
            <person name="Kim E."/>
            <person name="Koreny L."/>
            <person name="Kroth P.G."/>
            <person name="Liu Y."/>
            <person name="Malik S.-B."/>
            <person name="Maier U.G."/>
            <person name="McRose D."/>
            <person name="Mock T."/>
            <person name="Neilson J.A."/>
            <person name="Onodera N.T."/>
            <person name="Poole A.M."/>
            <person name="Pritham E.J."/>
            <person name="Richards T.A."/>
            <person name="Rocap G."/>
            <person name="Roy S.W."/>
            <person name="Sarai C."/>
            <person name="Schaack S."/>
            <person name="Shirato S."/>
            <person name="Slamovits C.H."/>
            <person name="Spencer D.F."/>
            <person name="Suzuki S."/>
            <person name="Worden A.Z."/>
            <person name="Zauner S."/>
            <person name="Barry K."/>
            <person name="Bell C."/>
            <person name="Bharti A.K."/>
            <person name="Crow J.A."/>
            <person name="Grimwood J."/>
            <person name="Kramer R."/>
            <person name="Lindquist E."/>
            <person name="Lucas S."/>
            <person name="Salamov A."/>
            <person name="McFadden G.I."/>
            <person name="Lane C.E."/>
            <person name="Keeling P.J."/>
            <person name="Gray M.W."/>
            <person name="Grigoriev I.V."/>
            <person name="Archibald J.M."/>
        </authorList>
    </citation>
    <scope>NUCLEOTIDE SEQUENCE</scope>
    <source>
        <strain evidence="16">CCMP2712</strain>
    </source>
</reference>
<dbReference type="Pfam" id="PF13476">
    <property type="entry name" value="AAA_23"/>
    <property type="match status" value="1"/>
</dbReference>